<dbReference type="UniPathway" id="UPA00299"/>
<name>A0A6A4L449_9ERIC</name>
<keyword evidence="3 5" id="KW-0378">Hydrolase</keyword>
<comment type="caution">
    <text evidence="6">The sequence shown here is derived from an EMBL/GenBank/DDBJ whole genome shotgun (WGS) entry which is preliminary data.</text>
</comment>
<dbReference type="PANTHER" id="PTHR43768">
    <property type="entry name" value="TREHALOSE 6-PHOSPHATE PHOSPHATASE"/>
    <property type="match status" value="1"/>
</dbReference>
<comment type="function">
    <text evidence="4">Removes the phosphate from trehalose 6-phosphate to produce free trehalose. Trehalose accumulation in plant may improve abiotic stress tolerance.</text>
</comment>
<dbReference type="InterPro" id="IPR036412">
    <property type="entry name" value="HAD-like_sf"/>
</dbReference>
<dbReference type="AlphaFoldDB" id="A0A6A4L449"/>
<comment type="cofactor">
    <cofactor evidence="2 5">
        <name>a divalent metal cation</name>
        <dbReference type="ChEBI" id="CHEBI:60240"/>
    </cofactor>
</comment>
<evidence type="ECO:0000256" key="1">
    <source>
        <dbReference type="ARBA" id="ARBA00000500"/>
    </source>
</evidence>
<proteinExistence type="inferred from homology"/>
<comment type="pathway">
    <text evidence="5">Glycan biosynthesis; trehalose biosynthesis.</text>
</comment>
<dbReference type="EMBL" id="QEFC01003101">
    <property type="protein sequence ID" value="KAE9449979.1"/>
    <property type="molecule type" value="Genomic_DNA"/>
</dbReference>
<dbReference type="Proteomes" id="UP000428333">
    <property type="component" value="Linkage Group LG11"/>
</dbReference>
<comment type="similarity">
    <text evidence="5">Belongs to the trehalose phosphatase family.</text>
</comment>
<protein>
    <recommendedName>
        <fullName evidence="5">Trehalose 6-phosphate phosphatase</fullName>
        <ecNumber evidence="5">3.1.3.12</ecNumber>
    </recommendedName>
</protein>
<comment type="catalytic activity">
    <reaction evidence="1 5">
        <text>alpha,alpha-trehalose 6-phosphate + H2O = alpha,alpha-trehalose + phosphate</text>
        <dbReference type="Rhea" id="RHEA:23420"/>
        <dbReference type="ChEBI" id="CHEBI:15377"/>
        <dbReference type="ChEBI" id="CHEBI:16551"/>
        <dbReference type="ChEBI" id="CHEBI:43474"/>
        <dbReference type="ChEBI" id="CHEBI:58429"/>
        <dbReference type="EC" id="3.1.3.12"/>
    </reaction>
</comment>
<evidence type="ECO:0000256" key="4">
    <source>
        <dbReference type="ARBA" id="ARBA00025274"/>
    </source>
</evidence>
<dbReference type="GO" id="GO:0004805">
    <property type="term" value="F:trehalose-phosphatase activity"/>
    <property type="evidence" value="ECO:0007669"/>
    <property type="project" value="UniProtKB-EC"/>
</dbReference>
<sequence>MLIRCRGAHVLNPSGYLAVGLNRGAPPHLRISENTSSSKMVSLVDEGDRTNKQNVVITDAKSGINMAITVAVTTNPSAAALFTTAAQKPPVVPGGSYITISRKKLLQNLEINGTAARINAWVDSMKASSPTHVKSTPSLSSQDETSWMLQHPSALEMFEQITSASKGKQIVMFLDYDGTLSPIVDDPDRAFMSDSDAEGVLCQPASEFVPMIDEVYQALLEKTKSTPGANVEHNKFCISVHFRLVDEKRWGELAQQVRSVLKEYPKLRLTQGRKVLEIRPTIKWDKGKALEFLLESLGYANCTDVFPVYIGDDRTDEDAFKVMDFLQRLVRWKKLSLRRQLRVRRQLEELKVSTIEKCLTVE</sequence>
<feature type="non-terminal residue" evidence="6">
    <location>
        <position position="1"/>
    </location>
</feature>
<dbReference type="NCBIfam" id="TIGR00685">
    <property type="entry name" value="T6PP"/>
    <property type="match status" value="1"/>
</dbReference>
<keyword evidence="7" id="KW-1185">Reference proteome</keyword>
<dbReference type="EC" id="3.1.3.12" evidence="5"/>
<dbReference type="Gene3D" id="3.40.50.1000">
    <property type="entry name" value="HAD superfamily/HAD-like"/>
    <property type="match status" value="1"/>
</dbReference>
<organism evidence="6 7">
    <name type="scientific">Rhododendron williamsianum</name>
    <dbReference type="NCBI Taxonomy" id="262921"/>
    <lineage>
        <taxon>Eukaryota</taxon>
        <taxon>Viridiplantae</taxon>
        <taxon>Streptophyta</taxon>
        <taxon>Embryophyta</taxon>
        <taxon>Tracheophyta</taxon>
        <taxon>Spermatophyta</taxon>
        <taxon>Magnoliopsida</taxon>
        <taxon>eudicotyledons</taxon>
        <taxon>Gunneridae</taxon>
        <taxon>Pentapetalae</taxon>
        <taxon>asterids</taxon>
        <taxon>Ericales</taxon>
        <taxon>Ericaceae</taxon>
        <taxon>Ericoideae</taxon>
        <taxon>Rhodoreae</taxon>
        <taxon>Rhododendron</taxon>
    </lineage>
</organism>
<reference evidence="6 7" key="1">
    <citation type="journal article" date="2019" name="Genome Biol. Evol.">
        <title>The Rhododendron genome and chromosomal organization provide insight into shared whole-genome duplications across the heath family (Ericaceae).</title>
        <authorList>
            <person name="Soza V.L."/>
            <person name="Lindsley D."/>
            <person name="Waalkes A."/>
            <person name="Ramage E."/>
            <person name="Patwardhan R.P."/>
            <person name="Burton J.N."/>
            <person name="Adey A."/>
            <person name="Kumar A."/>
            <person name="Qiu R."/>
            <person name="Shendure J."/>
            <person name="Hall B."/>
        </authorList>
    </citation>
    <scope>NUCLEOTIDE SEQUENCE [LARGE SCALE GENOMIC DNA]</scope>
    <source>
        <strain evidence="6">RSF 1966-606</strain>
    </source>
</reference>
<dbReference type="OrthoDB" id="411251at2759"/>
<accession>A0A6A4L449</accession>
<dbReference type="SUPFAM" id="SSF56784">
    <property type="entry name" value="HAD-like"/>
    <property type="match status" value="1"/>
</dbReference>
<dbReference type="Pfam" id="PF02358">
    <property type="entry name" value="Trehalose_PPase"/>
    <property type="match status" value="1"/>
</dbReference>
<evidence type="ECO:0000256" key="3">
    <source>
        <dbReference type="ARBA" id="ARBA00022801"/>
    </source>
</evidence>
<evidence type="ECO:0000256" key="5">
    <source>
        <dbReference type="RuleBase" id="RU361117"/>
    </source>
</evidence>
<evidence type="ECO:0000313" key="7">
    <source>
        <dbReference type="Proteomes" id="UP000428333"/>
    </source>
</evidence>
<dbReference type="InterPro" id="IPR044651">
    <property type="entry name" value="OTSB-like"/>
</dbReference>
<dbReference type="InterPro" id="IPR003337">
    <property type="entry name" value="Trehalose_PPase"/>
</dbReference>
<gene>
    <name evidence="6" type="ORF">C3L33_18130</name>
</gene>
<evidence type="ECO:0000256" key="2">
    <source>
        <dbReference type="ARBA" id="ARBA00001968"/>
    </source>
</evidence>
<dbReference type="GO" id="GO:0005992">
    <property type="term" value="P:trehalose biosynthetic process"/>
    <property type="evidence" value="ECO:0007669"/>
    <property type="project" value="UniProtKB-UniPathway"/>
</dbReference>
<evidence type="ECO:0000313" key="6">
    <source>
        <dbReference type="EMBL" id="KAE9449979.1"/>
    </source>
</evidence>
<dbReference type="PANTHER" id="PTHR43768:SF3">
    <property type="entry name" value="TREHALOSE 6-PHOSPHATE PHOSPHATASE"/>
    <property type="match status" value="1"/>
</dbReference>
<dbReference type="InterPro" id="IPR023214">
    <property type="entry name" value="HAD_sf"/>
</dbReference>